<reference evidence="1" key="1">
    <citation type="journal article" date="2015" name="Nature">
        <title>Complex archaea that bridge the gap between prokaryotes and eukaryotes.</title>
        <authorList>
            <person name="Spang A."/>
            <person name="Saw J.H."/>
            <person name="Jorgensen S.L."/>
            <person name="Zaremba-Niedzwiedzka K."/>
            <person name="Martijn J."/>
            <person name="Lind A.E."/>
            <person name="van Eijk R."/>
            <person name="Schleper C."/>
            <person name="Guy L."/>
            <person name="Ettema T.J."/>
        </authorList>
    </citation>
    <scope>NUCLEOTIDE SEQUENCE</scope>
</reference>
<dbReference type="EMBL" id="LAZR01038723">
    <property type="protein sequence ID" value="KKL18819.1"/>
    <property type="molecule type" value="Genomic_DNA"/>
</dbReference>
<accession>A0A0F9BA54</accession>
<dbReference type="AlphaFoldDB" id="A0A0F9BA54"/>
<name>A0A0F9BA54_9ZZZZ</name>
<organism evidence="1">
    <name type="scientific">marine sediment metagenome</name>
    <dbReference type="NCBI Taxonomy" id="412755"/>
    <lineage>
        <taxon>unclassified sequences</taxon>
        <taxon>metagenomes</taxon>
        <taxon>ecological metagenomes</taxon>
    </lineage>
</organism>
<proteinExistence type="predicted"/>
<sequence>MLPKISTCKVFSNFHQCCRDQRAWEIACEDQRNGSWRPLKVDHFFDDPDIEYLRRWILNHSSIIESEELVFLRISW</sequence>
<evidence type="ECO:0000313" key="1">
    <source>
        <dbReference type="EMBL" id="KKL18819.1"/>
    </source>
</evidence>
<comment type="caution">
    <text evidence="1">The sequence shown here is derived from an EMBL/GenBank/DDBJ whole genome shotgun (WGS) entry which is preliminary data.</text>
</comment>
<gene>
    <name evidence="1" type="ORF">LCGC14_2471740</name>
</gene>
<protein>
    <submittedName>
        <fullName evidence="1">Uncharacterized protein</fullName>
    </submittedName>
</protein>